<name>A0A0F8BI03_9EURY</name>
<dbReference type="EMBL" id="JNFH02000010">
    <property type="protein sequence ID" value="KKF39903.1"/>
    <property type="molecule type" value="Genomic_DNA"/>
</dbReference>
<protein>
    <submittedName>
        <fullName evidence="1">Uncharacterized protein</fullName>
    </submittedName>
</protein>
<reference evidence="1 2" key="1">
    <citation type="journal article" date="2015" name="Genome Announc.">
        <title>Draft genome sequence of a Halorubrum H3 strain isolated from the burlinskoye salt lake (Altai Krai, Russia).</title>
        <authorList>
            <person name="Rozanov A.S."/>
            <person name="Bryanskaya A.V."/>
            <person name="Malup T.K."/>
            <person name="Kotenko A.V."/>
            <person name="Peltek S.E."/>
        </authorList>
    </citation>
    <scope>NUCLEOTIDE SEQUENCE [LARGE SCALE GENOMIC DNA]</scope>
    <source>
        <strain evidence="1 2">H3</strain>
    </source>
</reference>
<accession>A0A0F8BI03</accession>
<sequence length="74" mass="8720">MIKIDHNFVSVHSFTSSIGEFEFPPKLAIIWCRCRFFLKSQFESSKGGLFSEVIYDPERKYTDNTSKNNRYCNN</sequence>
<proteinExistence type="predicted"/>
<organism evidence="1 2">
    <name type="scientific">Halorubrum saccharovorum</name>
    <dbReference type="NCBI Taxonomy" id="2248"/>
    <lineage>
        <taxon>Archaea</taxon>
        <taxon>Methanobacteriati</taxon>
        <taxon>Methanobacteriota</taxon>
        <taxon>Stenosarchaea group</taxon>
        <taxon>Halobacteria</taxon>
        <taxon>Halobacteriales</taxon>
        <taxon>Haloferacaceae</taxon>
        <taxon>Halorubrum</taxon>
    </lineage>
</organism>
<comment type="caution">
    <text evidence="1">The sequence shown here is derived from an EMBL/GenBank/DDBJ whole genome shotgun (WGS) entry which is preliminary data.</text>
</comment>
<keyword evidence="2" id="KW-1185">Reference proteome</keyword>
<dbReference type="Proteomes" id="UP000053331">
    <property type="component" value="Unassembled WGS sequence"/>
</dbReference>
<evidence type="ECO:0000313" key="2">
    <source>
        <dbReference type="Proteomes" id="UP000053331"/>
    </source>
</evidence>
<dbReference type="AlphaFoldDB" id="A0A0F8BI03"/>
<evidence type="ECO:0000313" key="1">
    <source>
        <dbReference type="EMBL" id="KKF39903.1"/>
    </source>
</evidence>
<gene>
    <name evidence="1" type="ORF">FK85_24865</name>
</gene>